<evidence type="ECO:0000256" key="1">
    <source>
        <dbReference type="SAM" id="Coils"/>
    </source>
</evidence>
<dbReference type="Proteomes" id="UP000663851">
    <property type="component" value="Unassembled WGS sequence"/>
</dbReference>
<feature type="region of interest" description="Disordered" evidence="2">
    <location>
        <begin position="468"/>
        <end position="506"/>
    </location>
</feature>
<feature type="compositionally biased region" description="Low complexity" evidence="2">
    <location>
        <begin position="555"/>
        <end position="579"/>
    </location>
</feature>
<evidence type="ECO:0000313" key="4">
    <source>
        <dbReference type="Proteomes" id="UP000663851"/>
    </source>
</evidence>
<feature type="region of interest" description="Disordered" evidence="2">
    <location>
        <begin position="521"/>
        <end position="602"/>
    </location>
</feature>
<evidence type="ECO:0000256" key="2">
    <source>
        <dbReference type="SAM" id="MobiDB-lite"/>
    </source>
</evidence>
<accession>A0A819YAR0</accession>
<sequence>MIDDMNKNLMQQLNKRLELIIEHNKSLKFNLNSRNNLVNKTLTDLTQRYKIRNNYYRKKFPSLLHDLSILKSNEKHFQSIEKRYYQSIKFYKNISNIQSSINIKQYDKQLQQSTKILDDLKTNISQYENSIEQSKQEFIQQNEQIKDSTNKLSQIQYEQNRIQSDIQQLKQKILFEKNLYSQEKEFYSNFKTASQLESKKICLEKKHKDVDQCYQQQQILSKEEITLKNLLKNIKDANQNKLSQCHTENNRLSKEISQTKFNIQQKRTDLLQLQHQLSDYKTKSETNKIVMNQSKIRTLLAPPLPPPPSTTKTITSNKEEIIHKSAPLINKLKTALLYAEQQQQQQQHPLPIESTNKSEQNELKQFSRVNMINIQTTPLTISSSYSIDVPTTNSEQSLGPNLQSRLEALEVAMGVRLNVAKRQGRHSLSNTASSSPMQLSPTSSSTTTINASLSNSLSISTRHNIPLRTGQGVQRSASSCDAENRPGPIKRLKPSCPNENSSVLSTSSTVAAIATIKKYPPSVRRPLPIPNMTPTRPNQSKQSTPIKQRSSPMDTSSPRLSRSSTASSNSSSNSSNYRTPIGSISPKIPASPLPKQSLNSSTPNKSVALLRKRALSTFGEQFSDDIIKINLLWIDLKELDDDSRSEVILQFGSIENFLREQNLFFTTQQQLKLASKNKTIINRSRLHLSIMKKDRLELL</sequence>
<proteinExistence type="predicted"/>
<organism evidence="3 4">
    <name type="scientific">Rotaria socialis</name>
    <dbReference type="NCBI Taxonomy" id="392032"/>
    <lineage>
        <taxon>Eukaryota</taxon>
        <taxon>Metazoa</taxon>
        <taxon>Spiralia</taxon>
        <taxon>Gnathifera</taxon>
        <taxon>Rotifera</taxon>
        <taxon>Eurotatoria</taxon>
        <taxon>Bdelloidea</taxon>
        <taxon>Philodinida</taxon>
        <taxon>Philodinidae</taxon>
        <taxon>Rotaria</taxon>
    </lineage>
</organism>
<gene>
    <name evidence="3" type="ORF">HFQ381_LOCUS4695</name>
</gene>
<comment type="caution">
    <text evidence="3">The sequence shown here is derived from an EMBL/GenBank/DDBJ whole genome shotgun (WGS) entry which is preliminary data.</text>
</comment>
<keyword evidence="1" id="KW-0175">Coiled coil</keyword>
<evidence type="ECO:0000313" key="3">
    <source>
        <dbReference type="EMBL" id="CAF4156655.1"/>
    </source>
</evidence>
<feature type="compositionally biased region" description="Low complexity" evidence="2">
    <location>
        <begin position="432"/>
        <end position="449"/>
    </location>
</feature>
<feature type="coiled-coil region" evidence="1">
    <location>
        <begin position="220"/>
        <end position="283"/>
    </location>
</feature>
<feature type="region of interest" description="Disordered" evidence="2">
    <location>
        <begin position="422"/>
        <end position="449"/>
    </location>
</feature>
<reference evidence="3" key="1">
    <citation type="submission" date="2021-02" db="EMBL/GenBank/DDBJ databases">
        <authorList>
            <person name="Nowell W R."/>
        </authorList>
    </citation>
    <scope>NUCLEOTIDE SEQUENCE</scope>
</reference>
<protein>
    <submittedName>
        <fullName evidence="3">Uncharacterized protein</fullName>
    </submittedName>
</protein>
<dbReference type="EMBL" id="CAJOBO010000188">
    <property type="protein sequence ID" value="CAF4156655.1"/>
    <property type="molecule type" value="Genomic_DNA"/>
</dbReference>
<name>A0A819YAR0_9BILA</name>
<feature type="compositionally biased region" description="Polar residues" evidence="2">
    <location>
        <begin position="471"/>
        <end position="481"/>
    </location>
</feature>
<dbReference type="AlphaFoldDB" id="A0A819YAR0"/>
<feature type="compositionally biased region" description="Polar residues" evidence="2">
    <location>
        <begin position="532"/>
        <end position="554"/>
    </location>
</feature>
<feature type="coiled-coil region" evidence="1">
    <location>
        <begin position="103"/>
        <end position="172"/>
    </location>
</feature>